<dbReference type="Pfam" id="PF00300">
    <property type="entry name" value="His_Phos_1"/>
    <property type="match status" value="1"/>
</dbReference>
<feature type="active site" description="Tele-phosphohistidine intermediate" evidence="2">
    <location>
        <position position="22"/>
    </location>
</feature>
<evidence type="ECO:0000313" key="5">
    <source>
        <dbReference type="EMBL" id="KAG2611637.1"/>
    </source>
</evidence>
<sequence>MSPAIPASPHGDHFAELVVVRHGQTEWNVSSTIQGRVDQELNETGRQQAAMVALRLSQEAKPAAVYSDLKRADETAQMIAAASSVTDLVRDQALTERHMGLFQGMKIDDALKTNAYKSYSSNNDRNEELPGGGESLNQLSERCVFPLERDS</sequence>
<reference evidence="5" key="1">
    <citation type="submission" date="2020-05" db="EMBL/GenBank/DDBJ databases">
        <title>WGS assembly of Panicum virgatum.</title>
        <authorList>
            <person name="Lovell J.T."/>
            <person name="Jenkins J."/>
            <person name="Shu S."/>
            <person name="Juenger T.E."/>
            <person name="Schmutz J."/>
        </authorList>
    </citation>
    <scope>NUCLEOTIDE SEQUENCE</scope>
    <source>
        <strain evidence="5">AP13</strain>
    </source>
</reference>
<evidence type="ECO:0000256" key="1">
    <source>
        <dbReference type="ARBA" id="ARBA00038362"/>
    </source>
</evidence>
<dbReference type="GO" id="GO:0016791">
    <property type="term" value="F:phosphatase activity"/>
    <property type="evidence" value="ECO:0007669"/>
    <property type="project" value="TreeGrafter"/>
</dbReference>
<evidence type="ECO:0000313" key="6">
    <source>
        <dbReference type="Proteomes" id="UP000823388"/>
    </source>
</evidence>
<feature type="binding site" evidence="3">
    <location>
        <position position="71"/>
    </location>
    <ligand>
        <name>substrate</name>
    </ligand>
</feature>
<dbReference type="AlphaFoldDB" id="A0A8T0TN92"/>
<feature type="region of interest" description="Disordered" evidence="4">
    <location>
        <begin position="118"/>
        <end position="141"/>
    </location>
</feature>
<evidence type="ECO:0000256" key="4">
    <source>
        <dbReference type="SAM" id="MobiDB-lite"/>
    </source>
</evidence>
<comment type="similarity">
    <text evidence="1">Belongs to the phosphoglycerate mutase family.</text>
</comment>
<evidence type="ECO:0000256" key="2">
    <source>
        <dbReference type="PIRSR" id="PIRSR613078-1"/>
    </source>
</evidence>
<comment type="caution">
    <text evidence="5">The sequence shown here is derived from an EMBL/GenBank/DDBJ whole genome shotgun (WGS) entry which is preliminary data.</text>
</comment>
<dbReference type="PANTHER" id="PTHR48100:SF29">
    <property type="entry name" value="OS11G0138600 PROTEIN"/>
    <property type="match status" value="1"/>
</dbReference>
<dbReference type="InterPro" id="IPR013078">
    <property type="entry name" value="His_Pase_superF_clade-1"/>
</dbReference>
<dbReference type="PROSITE" id="PS00175">
    <property type="entry name" value="PG_MUTASE"/>
    <property type="match status" value="1"/>
</dbReference>
<dbReference type="SMART" id="SM00855">
    <property type="entry name" value="PGAM"/>
    <property type="match status" value="1"/>
</dbReference>
<dbReference type="CDD" id="cd07067">
    <property type="entry name" value="HP_PGM_like"/>
    <property type="match status" value="1"/>
</dbReference>
<evidence type="ECO:0000256" key="3">
    <source>
        <dbReference type="PIRSR" id="PIRSR613078-2"/>
    </source>
</evidence>
<dbReference type="EMBL" id="CM029043">
    <property type="protein sequence ID" value="KAG2611637.1"/>
    <property type="molecule type" value="Genomic_DNA"/>
</dbReference>
<dbReference type="GO" id="GO:0005829">
    <property type="term" value="C:cytosol"/>
    <property type="evidence" value="ECO:0007669"/>
    <property type="project" value="TreeGrafter"/>
</dbReference>
<dbReference type="PANTHER" id="PTHR48100">
    <property type="entry name" value="BROAD-SPECIFICITY PHOSPHATASE YOR283W-RELATED"/>
    <property type="match status" value="1"/>
</dbReference>
<gene>
    <name evidence="5" type="ORF">PVAP13_4KG256705</name>
</gene>
<proteinExistence type="inferred from homology"/>
<feature type="binding site" evidence="3">
    <location>
        <begin position="21"/>
        <end position="28"/>
    </location>
    <ligand>
        <name>substrate</name>
    </ligand>
</feature>
<accession>A0A8T0TN92</accession>
<name>A0A8T0TN92_PANVG</name>
<organism evidence="5 6">
    <name type="scientific">Panicum virgatum</name>
    <name type="common">Blackwell switchgrass</name>
    <dbReference type="NCBI Taxonomy" id="38727"/>
    <lineage>
        <taxon>Eukaryota</taxon>
        <taxon>Viridiplantae</taxon>
        <taxon>Streptophyta</taxon>
        <taxon>Embryophyta</taxon>
        <taxon>Tracheophyta</taxon>
        <taxon>Spermatophyta</taxon>
        <taxon>Magnoliopsida</taxon>
        <taxon>Liliopsida</taxon>
        <taxon>Poales</taxon>
        <taxon>Poaceae</taxon>
        <taxon>PACMAD clade</taxon>
        <taxon>Panicoideae</taxon>
        <taxon>Panicodae</taxon>
        <taxon>Paniceae</taxon>
        <taxon>Panicinae</taxon>
        <taxon>Panicum</taxon>
        <taxon>Panicum sect. Hiantes</taxon>
    </lineage>
</organism>
<dbReference type="Gene3D" id="3.40.50.1240">
    <property type="entry name" value="Phosphoglycerate mutase-like"/>
    <property type="match status" value="1"/>
</dbReference>
<keyword evidence="6" id="KW-1185">Reference proteome</keyword>
<dbReference type="SUPFAM" id="SSF53254">
    <property type="entry name" value="Phosphoglycerate mutase-like"/>
    <property type="match status" value="1"/>
</dbReference>
<protein>
    <submittedName>
        <fullName evidence="5">Uncharacterized protein</fullName>
    </submittedName>
</protein>
<dbReference type="InterPro" id="IPR001345">
    <property type="entry name" value="PG/BPGM_mutase_AS"/>
</dbReference>
<dbReference type="InterPro" id="IPR029033">
    <property type="entry name" value="His_PPase_superfam"/>
</dbReference>
<dbReference type="InterPro" id="IPR050275">
    <property type="entry name" value="PGM_Phosphatase"/>
</dbReference>
<dbReference type="Proteomes" id="UP000823388">
    <property type="component" value="Chromosome 4K"/>
</dbReference>
<feature type="active site" description="Proton donor/acceptor" evidence="2">
    <location>
        <position position="96"/>
    </location>
</feature>